<evidence type="ECO:0000313" key="3">
    <source>
        <dbReference type="Proteomes" id="UP000657385"/>
    </source>
</evidence>
<dbReference type="EMBL" id="JADPRT010000013">
    <property type="protein sequence ID" value="MBF9071781.1"/>
    <property type="molecule type" value="Genomic_DNA"/>
</dbReference>
<dbReference type="InterPro" id="IPR016181">
    <property type="entry name" value="Acyl_CoA_acyltransferase"/>
</dbReference>
<keyword evidence="3" id="KW-1185">Reference proteome</keyword>
<sequence length="353" mass="38298">MTSPHLIWHEDTEALPPVAEPEQPFHTPGWARAWEKACPEQVLSQHHLVVEHQGVRQYAPFQLTAASPFWARMEHDAGMSVAWPGPMLFAGSLYAEYGGAATSTDASLAATVDAGLGLARELGAAALLVPNLTPVLAARFQWARPADAVVFTDLAFSTRAQGGIEGFAHRAGKRRVMRDLLRQHRRGTDAGLTLQVLHGHEMDPYMERFAALAGASAERHGTALYTVDMFAHLAAVPGAVLLAALHEGQLAGGFLGFVHKDRVHLWAAGVDRALQRDLRTYTWLIAEALSWADANGVQTVDIGRGNTAWKRRHGFLATELHTLVHLTCPAPQFTAQVTELGSRIRDFATAGAP</sequence>
<evidence type="ECO:0000313" key="2">
    <source>
        <dbReference type="EMBL" id="MBF9071781.1"/>
    </source>
</evidence>
<dbReference type="Proteomes" id="UP000657385">
    <property type="component" value="Unassembled WGS sequence"/>
</dbReference>
<dbReference type="InterPro" id="IPR038740">
    <property type="entry name" value="BioF2-like_GNAT_dom"/>
</dbReference>
<dbReference type="Pfam" id="PF13480">
    <property type="entry name" value="Acetyltransf_6"/>
    <property type="match status" value="1"/>
</dbReference>
<reference evidence="2" key="1">
    <citation type="submission" date="2020-11" db="EMBL/GenBank/DDBJ databases">
        <title>Isolation and identification of active actinomycetes.</title>
        <authorList>
            <person name="Yu B."/>
        </authorList>
    </citation>
    <scope>NUCLEOTIDE SEQUENCE</scope>
    <source>
        <strain evidence="2">NEAU-YB345</strain>
    </source>
</reference>
<evidence type="ECO:0000259" key="1">
    <source>
        <dbReference type="Pfam" id="PF13480"/>
    </source>
</evidence>
<organism evidence="2 3">
    <name type="scientific">Streptacidiphilus fuscans</name>
    <dbReference type="NCBI Taxonomy" id="2789292"/>
    <lineage>
        <taxon>Bacteria</taxon>
        <taxon>Bacillati</taxon>
        <taxon>Actinomycetota</taxon>
        <taxon>Actinomycetes</taxon>
        <taxon>Kitasatosporales</taxon>
        <taxon>Streptomycetaceae</taxon>
        <taxon>Streptacidiphilus</taxon>
    </lineage>
</organism>
<protein>
    <submittedName>
        <fullName evidence="2">GNAT family N-acetyltransferase</fullName>
    </submittedName>
</protein>
<name>A0A931FHF6_9ACTN</name>
<dbReference type="AlphaFoldDB" id="A0A931FHF6"/>
<comment type="caution">
    <text evidence="2">The sequence shown here is derived from an EMBL/GenBank/DDBJ whole genome shotgun (WGS) entry which is preliminary data.</text>
</comment>
<accession>A0A931FHF6</accession>
<dbReference type="SUPFAM" id="SSF55729">
    <property type="entry name" value="Acyl-CoA N-acyltransferases (Nat)"/>
    <property type="match status" value="1"/>
</dbReference>
<gene>
    <name evidence="2" type="ORF">I2501_27530</name>
</gene>
<dbReference type="Gene3D" id="3.40.630.30">
    <property type="match status" value="1"/>
</dbReference>
<feature type="domain" description="BioF2-like acetyltransferase" evidence="1">
    <location>
        <begin position="175"/>
        <end position="311"/>
    </location>
</feature>
<proteinExistence type="predicted"/>
<dbReference type="RefSeq" id="WP_196196951.1">
    <property type="nucleotide sequence ID" value="NZ_JADPRT010000013.1"/>
</dbReference>